<keyword evidence="3" id="KW-0238">DNA-binding</keyword>
<dbReference type="Pfam" id="PF03466">
    <property type="entry name" value="LysR_substrate"/>
    <property type="match status" value="1"/>
</dbReference>
<dbReference type="InterPro" id="IPR058163">
    <property type="entry name" value="LysR-type_TF_proteobact-type"/>
</dbReference>
<dbReference type="PANTHER" id="PTHR30537:SF5">
    <property type="entry name" value="HTH-TYPE TRANSCRIPTIONAL ACTIVATOR TTDR-RELATED"/>
    <property type="match status" value="1"/>
</dbReference>
<dbReference type="Gene3D" id="3.40.190.290">
    <property type="match status" value="1"/>
</dbReference>
<dbReference type="PANTHER" id="PTHR30537">
    <property type="entry name" value="HTH-TYPE TRANSCRIPTIONAL REGULATOR"/>
    <property type="match status" value="1"/>
</dbReference>
<evidence type="ECO:0000259" key="5">
    <source>
        <dbReference type="PROSITE" id="PS50931"/>
    </source>
</evidence>
<keyword evidence="2" id="KW-0805">Transcription regulation</keyword>
<evidence type="ECO:0000256" key="3">
    <source>
        <dbReference type="ARBA" id="ARBA00023125"/>
    </source>
</evidence>
<dbReference type="Pfam" id="PF00126">
    <property type="entry name" value="HTH_1"/>
    <property type="match status" value="1"/>
</dbReference>
<dbReference type="SUPFAM" id="SSF53850">
    <property type="entry name" value="Periplasmic binding protein-like II"/>
    <property type="match status" value="1"/>
</dbReference>
<evidence type="ECO:0000256" key="2">
    <source>
        <dbReference type="ARBA" id="ARBA00023015"/>
    </source>
</evidence>
<dbReference type="Proteomes" id="UP001269819">
    <property type="component" value="Unassembled WGS sequence"/>
</dbReference>
<keyword evidence="7" id="KW-1185">Reference proteome</keyword>
<accession>A0ABU3W1I4</accession>
<dbReference type="RefSeq" id="WP_316974813.1">
    <property type="nucleotide sequence ID" value="NZ_JAWIIJ010000013.1"/>
</dbReference>
<protein>
    <submittedName>
        <fullName evidence="6">LysR family transcriptional regulator</fullName>
    </submittedName>
</protein>
<dbReference type="InterPro" id="IPR000847">
    <property type="entry name" value="LysR_HTH_N"/>
</dbReference>
<dbReference type="InterPro" id="IPR036390">
    <property type="entry name" value="WH_DNA-bd_sf"/>
</dbReference>
<dbReference type="PRINTS" id="PR00039">
    <property type="entry name" value="HTHLYSR"/>
</dbReference>
<dbReference type="CDD" id="cd08422">
    <property type="entry name" value="PBP2_CrgA_like"/>
    <property type="match status" value="1"/>
</dbReference>
<dbReference type="PROSITE" id="PS50931">
    <property type="entry name" value="HTH_LYSR"/>
    <property type="match status" value="1"/>
</dbReference>
<sequence length="303" mass="33220">MNGFGAIPAFVAVVKGGGFSPAARALGVSKSAVSKRINQLEQQLGVRLLYRTTRRLSLTEAGERYFEHAEQALRAASQAEDAVAQLQGEPQGKLKISSPMSFGRLHIAPLIPKILKRYPKLDIELMMDDRPVDLVADGIDIAIRSSFGGLPDSALVARKLAPLRQAVFASPDYGQEHPLPRTPADLTEHNCILFSYSRDANVWTFEHDGTAEAVEVTGSYRVNNSEAILAAVLEGIGVGRLPTFVAGPLVKSGQLVDLFPNHRIPDHTLYAVFPERQYLPAKVRVFLEFALEYLGGDEPYWDI</sequence>
<feature type="domain" description="HTH lysR-type" evidence="5">
    <location>
        <begin position="9"/>
        <end position="59"/>
    </location>
</feature>
<evidence type="ECO:0000256" key="1">
    <source>
        <dbReference type="ARBA" id="ARBA00009437"/>
    </source>
</evidence>
<organism evidence="6 7">
    <name type="scientific">Marinobacter xestospongiae</name>
    <dbReference type="NCBI Taxonomy" id="994319"/>
    <lineage>
        <taxon>Bacteria</taxon>
        <taxon>Pseudomonadati</taxon>
        <taxon>Pseudomonadota</taxon>
        <taxon>Gammaproteobacteria</taxon>
        <taxon>Pseudomonadales</taxon>
        <taxon>Marinobacteraceae</taxon>
        <taxon>Marinobacter</taxon>
    </lineage>
</organism>
<comment type="caution">
    <text evidence="6">The sequence shown here is derived from an EMBL/GenBank/DDBJ whole genome shotgun (WGS) entry which is preliminary data.</text>
</comment>
<evidence type="ECO:0000313" key="6">
    <source>
        <dbReference type="EMBL" id="MDV2080398.1"/>
    </source>
</evidence>
<comment type="similarity">
    <text evidence="1">Belongs to the LysR transcriptional regulatory family.</text>
</comment>
<evidence type="ECO:0000313" key="7">
    <source>
        <dbReference type="Proteomes" id="UP001269819"/>
    </source>
</evidence>
<reference evidence="6 7" key="1">
    <citation type="submission" date="2023-10" db="EMBL/GenBank/DDBJ databases">
        <title>Characteristics and mechanism of a salt-tolerant marine origin heterotrophic nitrifying- aerobic denitrifying bacteria Marinobacter xestospongiae HN1.</title>
        <authorList>
            <person name="Qi R."/>
        </authorList>
    </citation>
    <scope>NUCLEOTIDE SEQUENCE [LARGE SCALE GENOMIC DNA]</scope>
    <source>
        <strain evidence="6 7">HN1</strain>
    </source>
</reference>
<evidence type="ECO:0000256" key="4">
    <source>
        <dbReference type="ARBA" id="ARBA00023163"/>
    </source>
</evidence>
<dbReference type="EMBL" id="JAWIIJ010000013">
    <property type="protein sequence ID" value="MDV2080398.1"/>
    <property type="molecule type" value="Genomic_DNA"/>
</dbReference>
<gene>
    <name evidence="6" type="ORF">RYS15_17060</name>
</gene>
<keyword evidence="4" id="KW-0804">Transcription</keyword>
<dbReference type="Gene3D" id="1.10.10.10">
    <property type="entry name" value="Winged helix-like DNA-binding domain superfamily/Winged helix DNA-binding domain"/>
    <property type="match status" value="1"/>
</dbReference>
<proteinExistence type="inferred from homology"/>
<dbReference type="SUPFAM" id="SSF46785">
    <property type="entry name" value="Winged helix' DNA-binding domain"/>
    <property type="match status" value="1"/>
</dbReference>
<dbReference type="InterPro" id="IPR036388">
    <property type="entry name" value="WH-like_DNA-bd_sf"/>
</dbReference>
<dbReference type="InterPro" id="IPR005119">
    <property type="entry name" value="LysR_subst-bd"/>
</dbReference>
<name>A0ABU3W1I4_9GAMM</name>